<name>A0ABD0JIG4_9CAEN</name>
<sequence length="125" mass="14034">MRRCFTLCNPAVSRRPPPAHTLFGSTERFYSTVCLLGGQSATAVYNELNLWKNPCLQELRNGPQHLLSGLPSVHSLPSSRASSCRGNLFIKLQPHKDQISLVTPHHRYRVPPQAFPISKRAQFIS</sequence>
<comment type="caution">
    <text evidence="1">The sequence shown here is derived from an EMBL/GenBank/DDBJ whole genome shotgun (WGS) entry which is preliminary data.</text>
</comment>
<protein>
    <submittedName>
        <fullName evidence="1">Uncharacterized protein</fullName>
    </submittedName>
</protein>
<dbReference type="AlphaFoldDB" id="A0ABD0JIG4"/>
<dbReference type="Proteomes" id="UP001519460">
    <property type="component" value="Unassembled WGS sequence"/>
</dbReference>
<keyword evidence="2" id="KW-1185">Reference proteome</keyword>
<reference evidence="1 2" key="1">
    <citation type="journal article" date="2023" name="Sci. Data">
        <title>Genome assembly of the Korean intertidal mud-creeper Batillaria attramentaria.</title>
        <authorList>
            <person name="Patra A.K."/>
            <person name="Ho P.T."/>
            <person name="Jun S."/>
            <person name="Lee S.J."/>
            <person name="Kim Y."/>
            <person name="Won Y.J."/>
        </authorList>
    </citation>
    <scope>NUCLEOTIDE SEQUENCE [LARGE SCALE GENOMIC DNA]</scope>
    <source>
        <strain evidence="1">Wonlab-2016</strain>
    </source>
</reference>
<accession>A0ABD0JIG4</accession>
<evidence type="ECO:0000313" key="1">
    <source>
        <dbReference type="EMBL" id="KAK7474724.1"/>
    </source>
</evidence>
<organism evidence="1 2">
    <name type="scientific">Batillaria attramentaria</name>
    <dbReference type="NCBI Taxonomy" id="370345"/>
    <lineage>
        <taxon>Eukaryota</taxon>
        <taxon>Metazoa</taxon>
        <taxon>Spiralia</taxon>
        <taxon>Lophotrochozoa</taxon>
        <taxon>Mollusca</taxon>
        <taxon>Gastropoda</taxon>
        <taxon>Caenogastropoda</taxon>
        <taxon>Sorbeoconcha</taxon>
        <taxon>Cerithioidea</taxon>
        <taxon>Batillariidae</taxon>
        <taxon>Batillaria</taxon>
    </lineage>
</organism>
<evidence type="ECO:0000313" key="2">
    <source>
        <dbReference type="Proteomes" id="UP001519460"/>
    </source>
</evidence>
<gene>
    <name evidence="1" type="ORF">BaRGS_00034017</name>
</gene>
<dbReference type="EMBL" id="JACVVK020000427">
    <property type="protein sequence ID" value="KAK7474724.1"/>
    <property type="molecule type" value="Genomic_DNA"/>
</dbReference>
<proteinExistence type="predicted"/>